<evidence type="ECO:0000313" key="3">
    <source>
        <dbReference type="EMBL" id="CAF1352672.1"/>
    </source>
</evidence>
<name>A0A815HMI0_9BILA</name>
<dbReference type="Proteomes" id="UP000663836">
    <property type="component" value="Unassembled WGS sequence"/>
</dbReference>
<dbReference type="Proteomes" id="UP000663864">
    <property type="component" value="Unassembled WGS sequence"/>
</dbReference>
<dbReference type="EMBL" id="CAJNOH010003903">
    <property type="protein sequence ID" value="CAF1352672.1"/>
    <property type="molecule type" value="Genomic_DNA"/>
</dbReference>
<evidence type="ECO:0000256" key="1">
    <source>
        <dbReference type="SAM" id="MobiDB-lite"/>
    </source>
</evidence>
<comment type="caution">
    <text evidence="3">The sequence shown here is derived from an EMBL/GenBank/DDBJ whole genome shotgun (WGS) entry which is preliminary data.</text>
</comment>
<organism evidence="3 7">
    <name type="scientific">Rotaria sordida</name>
    <dbReference type="NCBI Taxonomy" id="392033"/>
    <lineage>
        <taxon>Eukaryota</taxon>
        <taxon>Metazoa</taxon>
        <taxon>Spiralia</taxon>
        <taxon>Gnathifera</taxon>
        <taxon>Rotifera</taxon>
        <taxon>Eurotatoria</taxon>
        <taxon>Bdelloidea</taxon>
        <taxon>Philodinida</taxon>
        <taxon>Philodinidae</taxon>
        <taxon>Rotaria</taxon>
    </lineage>
</organism>
<gene>
    <name evidence="6" type="ORF">JBS370_LOCUS34310</name>
    <name evidence="5" type="ORF">JXQ802_LOCUS48494</name>
    <name evidence="3" type="ORF">PYM288_LOCUS32475</name>
    <name evidence="4" type="ORF">ZHD862_LOCUS37197</name>
</gene>
<keyword evidence="8" id="KW-1185">Reference proteome</keyword>
<dbReference type="AlphaFoldDB" id="A0A815HMI0"/>
<sequence length="75" mass="8547">MVEFKGPGYTSSYNNIFIIIPAIIIVALVGFVAYRLVDSLMSKKRQKLEKARLRQQKKVDRQASPQPSPGKNKRK</sequence>
<feature type="transmembrane region" description="Helical" evidence="2">
    <location>
        <begin position="16"/>
        <end position="37"/>
    </location>
</feature>
<protein>
    <recommendedName>
        <fullName evidence="9">Small integral membrane protein 15</fullName>
    </recommendedName>
</protein>
<dbReference type="EMBL" id="CAJNOT010006738">
    <property type="protein sequence ID" value="CAF1495199.1"/>
    <property type="molecule type" value="Genomic_DNA"/>
</dbReference>
<keyword evidence="2" id="KW-0812">Transmembrane</keyword>
<feature type="region of interest" description="Disordered" evidence="1">
    <location>
        <begin position="47"/>
        <end position="75"/>
    </location>
</feature>
<dbReference type="Proteomes" id="UP000663854">
    <property type="component" value="Unassembled WGS sequence"/>
</dbReference>
<keyword evidence="2" id="KW-1133">Transmembrane helix</keyword>
<keyword evidence="2" id="KW-0472">Membrane</keyword>
<evidence type="ECO:0000313" key="6">
    <source>
        <dbReference type="EMBL" id="CAF4157382.1"/>
    </source>
</evidence>
<dbReference type="EMBL" id="CAJOBD010010744">
    <property type="protein sequence ID" value="CAF4157382.1"/>
    <property type="molecule type" value="Genomic_DNA"/>
</dbReference>
<evidence type="ECO:0008006" key="9">
    <source>
        <dbReference type="Google" id="ProtNLM"/>
    </source>
</evidence>
<evidence type="ECO:0000313" key="5">
    <source>
        <dbReference type="EMBL" id="CAF1602698.1"/>
    </source>
</evidence>
<proteinExistence type="predicted"/>
<dbReference type="EMBL" id="CAJNOL010005282">
    <property type="protein sequence ID" value="CAF1602698.1"/>
    <property type="molecule type" value="Genomic_DNA"/>
</dbReference>
<reference evidence="3" key="1">
    <citation type="submission" date="2021-02" db="EMBL/GenBank/DDBJ databases">
        <authorList>
            <person name="Nowell W R."/>
        </authorList>
    </citation>
    <scope>NUCLEOTIDE SEQUENCE</scope>
</reference>
<evidence type="ECO:0000313" key="8">
    <source>
        <dbReference type="Proteomes" id="UP000663870"/>
    </source>
</evidence>
<evidence type="ECO:0000313" key="4">
    <source>
        <dbReference type="EMBL" id="CAF1495199.1"/>
    </source>
</evidence>
<accession>A0A815HMI0</accession>
<dbReference type="Proteomes" id="UP000663870">
    <property type="component" value="Unassembled WGS sequence"/>
</dbReference>
<evidence type="ECO:0000313" key="7">
    <source>
        <dbReference type="Proteomes" id="UP000663854"/>
    </source>
</evidence>
<feature type="compositionally biased region" description="Basic and acidic residues" evidence="1">
    <location>
        <begin position="48"/>
        <end position="61"/>
    </location>
</feature>
<evidence type="ECO:0000256" key="2">
    <source>
        <dbReference type="SAM" id="Phobius"/>
    </source>
</evidence>